<dbReference type="Pfam" id="PF02319">
    <property type="entry name" value="WHD_E2F_TDP"/>
    <property type="match status" value="2"/>
</dbReference>
<dbReference type="PANTHER" id="PTHR12081:SF7">
    <property type="entry name" value="TRANSCRIPTION FACTOR EFL-3"/>
    <property type="match status" value="1"/>
</dbReference>
<proteinExistence type="inferred from homology"/>
<feature type="domain" description="E2F/DP family winged-helix DNA-binding" evidence="8">
    <location>
        <begin position="4"/>
        <end position="69"/>
    </location>
</feature>
<feature type="region of interest" description="Disordered" evidence="7">
    <location>
        <begin position="97"/>
        <end position="124"/>
    </location>
</feature>
<dbReference type="OrthoDB" id="5318at2759"/>
<name>A0A835M8K2_9MAGN</name>
<dbReference type="AlphaFoldDB" id="A0A835M8K2"/>
<dbReference type="FunFam" id="1.10.10.10:FF:000295">
    <property type="entry name" value="E2F transcription factor-like E2FE"/>
    <property type="match status" value="1"/>
</dbReference>
<dbReference type="GO" id="GO:0090575">
    <property type="term" value="C:RNA polymerase II transcription regulator complex"/>
    <property type="evidence" value="ECO:0007669"/>
    <property type="project" value="TreeGrafter"/>
</dbReference>
<organism evidence="9 10">
    <name type="scientific">Coptis chinensis</name>
    <dbReference type="NCBI Taxonomy" id="261450"/>
    <lineage>
        <taxon>Eukaryota</taxon>
        <taxon>Viridiplantae</taxon>
        <taxon>Streptophyta</taxon>
        <taxon>Embryophyta</taxon>
        <taxon>Tracheophyta</taxon>
        <taxon>Spermatophyta</taxon>
        <taxon>Magnoliopsida</taxon>
        <taxon>Ranunculales</taxon>
        <taxon>Ranunculaceae</taxon>
        <taxon>Coptidoideae</taxon>
        <taxon>Coptis</taxon>
    </lineage>
</organism>
<accession>A0A835M8K2</accession>
<keyword evidence="5" id="KW-0131">Cell cycle</keyword>
<evidence type="ECO:0000256" key="3">
    <source>
        <dbReference type="ARBA" id="ARBA00023125"/>
    </source>
</evidence>
<dbReference type="PANTHER" id="PTHR12081">
    <property type="entry name" value="TRANSCRIPTION FACTOR E2F"/>
    <property type="match status" value="1"/>
</dbReference>
<sequence>MENRKSKSLGLLCTNFLSLYSRQNVDTIDIRDVTRQLGGERRRVYNIINVLEGIGVLEKKRKSVYCLKGLGELPKALNQLKEEALRDKSYCNFGASNNSSGISDDRGDEQSHDSSNLSGQENSSIGVPLLNSSLSSTHKIKTEKYLGLLTQNFVKLVLCSDNNLVTFDEIGRILFGDNHNPSQNNSKSKLRRLYDIANVLSSINLIEKTPDAATGKLAYKWLGISGALENGSLMSKKRAFGTDITKTTVKRNQAFTLADENTYQNAERHMQTKCKGFQYGINHNKMHQQPKQLKQHSDDVGSGPSCPTGFPKDDVAENKTAKRFRDWESLMSSHHPQYYNQELGEIFTHYVDAWKSWYAEVTGKQQTQLL</sequence>
<keyword evidence="6" id="KW-0539">Nucleus</keyword>
<comment type="subcellular location">
    <subcellularLocation>
        <location evidence="6">Nucleus</location>
    </subcellularLocation>
</comment>
<dbReference type="GO" id="GO:0000978">
    <property type="term" value="F:RNA polymerase II cis-regulatory region sequence-specific DNA binding"/>
    <property type="evidence" value="ECO:0007669"/>
    <property type="project" value="InterPro"/>
</dbReference>
<comment type="caution">
    <text evidence="9">The sequence shown here is derived from an EMBL/GenBank/DDBJ whole genome shotgun (WGS) entry which is preliminary data.</text>
</comment>
<evidence type="ECO:0000259" key="8">
    <source>
        <dbReference type="SMART" id="SM01372"/>
    </source>
</evidence>
<reference evidence="9 10" key="1">
    <citation type="submission" date="2020-10" db="EMBL/GenBank/DDBJ databases">
        <title>The Coptis chinensis genome and diversification of protoberbering-type alkaloids.</title>
        <authorList>
            <person name="Wang B."/>
            <person name="Shu S."/>
            <person name="Song C."/>
            <person name="Liu Y."/>
        </authorList>
    </citation>
    <scope>NUCLEOTIDE SEQUENCE [LARGE SCALE GENOMIC DNA]</scope>
    <source>
        <strain evidence="9">HL-2020</strain>
        <tissue evidence="9">Leaf</tissue>
    </source>
</reference>
<feature type="compositionally biased region" description="Basic and acidic residues" evidence="7">
    <location>
        <begin position="103"/>
        <end position="112"/>
    </location>
</feature>
<feature type="region of interest" description="Disordered" evidence="7">
    <location>
        <begin position="287"/>
        <end position="312"/>
    </location>
</feature>
<feature type="compositionally biased region" description="Polar residues" evidence="7">
    <location>
        <begin position="113"/>
        <end position="124"/>
    </location>
</feature>
<comment type="similarity">
    <text evidence="1 6">Belongs to the E2F/DP family.</text>
</comment>
<keyword evidence="2 6" id="KW-0805">Transcription regulation</keyword>
<gene>
    <name evidence="9" type="ORF">IFM89_000779</name>
</gene>
<evidence type="ECO:0000256" key="1">
    <source>
        <dbReference type="ARBA" id="ARBA00010940"/>
    </source>
</evidence>
<evidence type="ECO:0000256" key="6">
    <source>
        <dbReference type="RuleBase" id="RU003796"/>
    </source>
</evidence>
<dbReference type="EMBL" id="JADFTS010000001">
    <property type="protein sequence ID" value="KAF9623290.1"/>
    <property type="molecule type" value="Genomic_DNA"/>
</dbReference>
<keyword evidence="3 6" id="KW-0238">DNA-binding</keyword>
<keyword evidence="10" id="KW-1185">Reference proteome</keyword>
<dbReference type="InterPro" id="IPR036388">
    <property type="entry name" value="WH-like_DNA-bd_sf"/>
</dbReference>
<protein>
    <recommendedName>
        <fullName evidence="8">E2F/DP family winged-helix DNA-binding domain-containing protein</fullName>
    </recommendedName>
</protein>
<evidence type="ECO:0000256" key="2">
    <source>
        <dbReference type="ARBA" id="ARBA00023015"/>
    </source>
</evidence>
<evidence type="ECO:0000313" key="10">
    <source>
        <dbReference type="Proteomes" id="UP000631114"/>
    </source>
</evidence>
<feature type="domain" description="E2F/DP family winged-helix DNA-binding" evidence="8">
    <location>
        <begin position="141"/>
        <end position="223"/>
    </location>
</feature>
<dbReference type="InterPro" id="IPR036390">
    <property type="entry name" value="WH_DNA-bd_sf"/>
</dbReference>
<dbReference type="InterPro" id="IPR003316">
    <property type="entry name" value="E2F_WHTH_DNA-bd_dom"/>
</dbReference>
<dbReference type="GO" id="GO:0000981">
    <property type="term" value="F:DNA-binding transcription factor activity, RNA polymerase II-specific"/>
    <property type="evidence" value="ECO:0007669"/>
    <property type="project" value="TreeGrafter"/>
</dbReference>
<dbReference type="Proteomes" id="UP000631114">
    <property type="component" value="Unassembled WGS sequence"/>
</dbReference>
<dbReference type="InterPro" id="IPR015633">
    <property type="entry name" value="E2F"/>
</dbReference>
<evidence type="ECO:0000256" key="5">
    <source>
        <dbReference type="ARBA" id="ARBA00023306"/>
    </source>
</evidence>
<dbReference type="Gene3D" id="1.10.10.10">
    <property type="entry name" value="Winged helix-like DNA-binding domain superfamily/Winged helix DNA-binding domain"/>
    <property type="match status" value="2"/>
</dbReference>
<dbReference type="SMART" id="SM01372">
    <property type="entry name" value="E2F_TDP"/>
    <property type="match status" value="2"/>
</dbReference>
<evidence type="ECO:0000256" key="7">
    <source>
        <dbReference type="SAM" id="MobiDB-lite"/>
    </source>
</evidence>
<dbReference type="SUPFAM" id="SSF46785">
    <property type="entry name" value="Winged helix' DNA-binding domain"/>
    <property type="match status" value="2"/>
</dbReference>
<keyword evidence="4 6" id="KW-0804">Transcription</keyword>
<evidence type="ECO:0000313" key="9">
    <source>
        <dbReference type="EMBL" id="KAF9623290.1"/>
    </source>
</evidence>
<evidence type="ECO:0000256" key="4">
    <source>
        <dbReference type="ARBA" id="ARBA00023163"/>
    </source>
</evidence>